<evidence type="ECO:0000313" key="2">
    <source>
        <dbReference type="EMBL" id="APC42300.1"/>
    </source>
</evidence>
<reference evidence="3" key="1">
    <citation type="journal article" date="2016" name="Front. Microbiol.">
        <title>Complete Genome Sequence of Clostridium estertheticum DSM 8809, a Microbe Identified in Spoiled Vacuum Packed Beef.</title>
        <authorList>
            <person name="Yu Z."/>
            <person name="Gunn L."/>
            <person name="Brennan E."/>
            <person name="Reid R."/>
            <person name="Wall P.G."/>
            <person name="Gaora O.P."/>
            <person name="Hurley D."/>
            <person name="Bolton D."/>
            <person name="Fanning S."/>
        </authorList>
    </citation>
    <scope>NUCLEOTIDE SEQUENCE [LARGE SCALE GENOMIC DNA]</scope>
    <source>
        <strain evidence="3">DSM 8809</strain>
    </source>
</reference>
<evidence type="ECO:0000256" key="1">
    <source>
        <dbReference type="SAM" id="Phobius"/>
    </source>
</evidence>
<dbReference type="PANTHER" id="PTHR37804:SF1">
    <property type="entry name" value="CDAA REGULATORY PROTEIN CDAR"/>
    <property type="match status" value="1"/>
</dbReference>
<accession>A0A1J0GLP9</accession>
<keyword evidence="1" id="KW-1133">Transmembrane helix</keyword>
<dbReference type="Pfam" id="PF07949">
    <property type="entry name" value="YbbR"/>
    <property type="match status" value="3"/>
</dbReference>
<evidence type="ECO:0008006" key="4">
    <source>
        <dbReference type="Google" id="ProtNLM"/>
    </source>
</evidence>
<protein>
    <recommendedName>
        <fullName evidence="4">YbbR-like domain-containing protein</fullName>
    </recommendedName>
</protein>
<keyword evidence="1" id="KW-0472">Membrane</keyword>
<dbReference type="Gene3D" id="2.170.120.30">
    <property type="match status" value="2"/>
</dbReference>
<sequence>MDKERKEQLIIKICCVIAAFALWLFITGTENPLTAYKIKNVPVTMLNSDVLTKSNLVLVSGQDLTTSLNIKGANTSILLAMKASDFTVVADLGAYALKSGEYKIPIEIKKSPDNINVVNSDGLFITIQLDELTKKKLPINVNVSGKPKEGFYASKPELSSDYATVSGGSKVISEVKKIVIDENIQGLESNTSKEYKLKAVDESGKEIKDVVVSPAYINVKTLVKKTKSVEVTVKTAGSLDAKYTLGSIKAVPDTVDITGSLAELDNLKYLNTEEVDLSKITKSTTVEAKVIIPKGLNLVGGDAMVKVQVNLSSPNASSGAATTEKVDKTVQKDLSLDIKYNNLGETYLATLDSSKTSISVSGLESVINNLDLNNFSAKVDLTGLTEGKQSVKVIVSMPKGVTLVSHNPDKIGVTITKKQTEVPVSNDNKSK</sequence>
<gene>
    <name evidence="2" type="ORF">A7L45_20685</name>
</gene>
<dbReference type="Gene3D" id="2.170.120.40">
    <property type="entry name" value="YbbR-like domain"/>
    <property type="match status" value="2"/>
</dbReference>
<dbReference type="Proteomes" id="UP000182569">
    <property type="component" value="Chromosome"/>
</dbReference>
<dbReference type="AlphaFoldDB" id="A0A1J0GLP9"/>
<keyword evidence="1" id="KW-0812">Transmembrane</keyword>
<dbReference type="OrthoDB" id="2111604at2"/>
<dbReference type="RefSeq" id="WP_071614590.1">
    <property type="nucleotide sequence ID" value="NZ_CP015756.1"/>
</dbReference>
<dbReference type="InterPro" id="IPR053154">
    <property type="entry name" value="c-di-AMP_regulator"/>
</dbReference>
<dbReference type="KEGG" id="ceu:A7L45_20685"/>
<dbReference type="PANTHER" id="PTHR37804">
    <property type="entry name" value="CDAA REGULATORY PROTEIN CDAR"/>
    <property type="match status" value="1"/>
</dbReference>
<name>A0A1J0GLP9_9CLOT</name>
<feature type="transmembrane region" description="Helical" evidence="1">
    <location>
        <begin position="9"/>
        <end position="26"/>
    </location>
</feature>
<dbReference type="InterPro" id="IPR012505">
    <property type="entry name" value="YbbR"/>
</dbReference>
<organism evidence="2 3">
    <name type="scientific">Clostridium estertheticum subsp. estertheticum</name>
    <dbReference type="NCBI Taxonomy" id="1552"/>
    <lineage>
        <taxon>Bacteria</taxon>
        <taxon>Bacillati</taxon>
        <taxon>Bacillota</taxon>
        <taxon>Clostridia</taxon>
        <taxon>Eubacteriales</taxon>
        <taxon>Clostridiaceae</taxon>
        <taxon>Clostridium</taxon>
    </lineage>
</organism>
<evidence type="ECO:0000313" key="3">
    <source>
        <dbReference type="Proteomes" id="UP000182569"/>
    </source>
</evidence>
<dbReference type="STRING" id="1552.A7L45_20685"/>
<dbReference type="EMBL" id="CP015756">
    <property type="protein sequence ID" value="APC42300.1"/>
    <property type="molecule type" value="Genomic_DNA"/>
</dbReference>
<keyword evidence="3" id="KW-1185">Reference proteome</keyword>
<proteinExistence type="predicted"/>